<dbReference type="RefSeq" id="WP_038464747.1">
    <property type="nucleotide sequence ID" value="NZ_CP008941.1"/>
</dbReference>
<dbReference type="Proteomes" id="UP000028926">
    <property type="component" value="Chromosome"/>
</dbReference>
<protein>
    <recommendedName>
        <fullName evidence="3">Type VI secretion system component TssM1 N-terminal domain-containing protein</fullName>
    </recommendedName>
</protein>
<feature type="region of interest" description="Disordered" evidence="1">
    <location>
        <begin position="1397"/>
        <end position="1445"/>
    </location>
</feature>
<proteinExistence type="predicted"/>
<evidence type="ECO:0000313" key="4">
    <source>
        <dbReference type="EMBL" id="AIK96383.1"/>
    </source>
</evidence>
<dbReference type="OrthoDB" id="9758229at2"/>
<dbReference type="SUPFAM" id="SSF52540">
    <property type="entry name" value="P-loop containing nucleoside triphosphate hydrolases"/>
    <property type="match status" value="1"/>
</dbReference>
<name>A0A077AXM6_9PROT</name>
<dbReference type="PANTHER" id="PTHR36153">
    <property type="entry name" value="INNER MEMBRANE PROTEIN-RELATED"/>
    <property type="match status" value="1"/>
</dbReference>
<dbReference type="KEGG" id="paca:ID47_06010"/>
<reference evidence="4 5" key="1">
    <citation type="submission" date="2014-07" db="EMBL/GenBank/DDBJ databases">
        <title>Comparative genomic insights into amoeba endosymbionts belonging to the families of Holosporaceae and Candidatus Midichloriaceae within Rickettsiales.</title>
        <authorList>
            <person name="Wang Z."/>
            <person name="Wu M."/>
        </authorList>
    </citation>
    <scope>NUCLEOTIDE SEQUENCE [LARGE SCALE GENOMIC DNA]</scope>
    <source>
        <strain evidence="4">PRA3</strain>
    </source>
</reference>
<keyword evidence="2" id="KW-1133">Transmembrane helix</keyword>
<feature type="compositionally biased region" description="Low complexity" evidence="1">
    <location>
        <begin position="1417"/>
        <end position="1437"/>
    </location>
</feature>
<evidence type="ECO:0000256" key="1">
    <source>
        <dbReference type="SAM" id="MobiDB-lite"/>
    </source>
</evidence>
<dbReference type="InterPro" id="IPR053156">
    <property type="entry name" value="T6SS_TssM-like"/>
</dbReference>
<keyword evidence="2" id="KW-0812">Transmembrane</keyword>
<keyword evidence="2" id="KW-0472">Membrane</keyword>
<dbReference type="HOGENOM" id="CLU_003536_2_0_5"/>
<dbReference type="InterPro" id="IPR027417">
    <property type="entry name" value="P-loop_NTPase"/>
</dbReference>
<evidence type="ECO:0000313" key="5">
    <source>
        <dbReference type="Proteomes" id="UP000028926"/>
    </source>
</evidence>
<dbReference type="CDD" id="cd00882">
    <property type="entry name" value="Ras_like_GTPase"/>
    <property type="match status" value="1"/>
</dbReference>
<feature type="domain" description="Type VI secretion system component TssM1 N-terminal" evidence="3">
    <location>
        <begin position="178"/>
        <end position="433"/>
    </location>
</feature>
<dbReference type="InterPro" id="IPR025743">
    <property type="entry name" value="TssM1_N"/>
</dbReference>
<dbReference type="EMBL" id="CP008941">
    <property type="protein sequence ID" value="AIK96383.1"/>
    <property type="molecule type" value="Genomic_DNA"/>
</dbReference>
<feature type="transmembrane region" description="Helical" evidence="2">
    <location>
        <begin position="13"/>
        <end position="36"/>
    </location>
</feature>
<accession>A0A077AXM6</accession>
<evidence type="ECO:0000259" key="3">
    <source>
        <dbReference type="Pfam" id="PF14331"/>
    </source>
</evidence>
<evidence type="ECO:0000256" key="2">
    <source>
        <dbReference type="SAM" id="Phobius"/>
    </source>
</evidence>
<dbReference type="eggNOG" id="COG3523">
    <property type="taxonomic scope" value="Bacteria"/>
</dbReference>
<dbReference type="Pfam" id="PF14331">
    <property type="entry name" value="IcmF-related_N"/>
    <property type="match status" value="1"/>
</dbReference>
<keyword evidence="5" id="KW-1185">Reference proteome</keyword>
<organism evidence="4 5">
    <name type="scientific">Candidatus Odyssella acanthamoebae</name>
    <dbReference type="NCBI Taxonomy" id="91604"/>
    <lineage>
        <taxon>Bacteria</taxon>
        <taxon>Pseudomonadati</taxon>
        <taxon>Pseudomonadota</taxon>
        <taxon>Alphaproteobacteria</taxon>
        <taxon>Holosporales</taxon>
        <taxon>Candidatus Paracaedibacteraceae</taxon>
        <taxon>Candidatus Odyssella</taxon>
    </lineage>
</organism>
<dbReference type="STRING" id="91604.ID47_06010"/>
<gene>
    <name evidence="4" type="ORF">ID47_06010</name>
</gene>
<dbReference type="PANTHER" id="PTHR36153:SF1">
    <property type="entry name" value="TYPE VI SECRETION SYSTEM COMPONENT TSSM1"/>
    <property type="match status" value="1"/>
</dbReference>
<sequence>MKTIMDFISGLNAYLHILVIVSSIIALLLMLLFLYFTSRKVKTEIDKRVPGGAQKETDNLPPAEDQTPPWGGLLSRYLTLKGYFKVGDISLIFLRALDMLKDRLDTVNYKYFLPWYLMIGPSGSGKTSLMNRGDFVLPLGKPTFDINEDNPGIRWWFLNRGIVIDIRGDFLIKTRGTDADERGWQTVINLLTRYRHRRPLDGIILTIPAPELYGKNKLSAEEIGDRGRYMAQKLIAAQNYMGLRIPVYVVITKTDIVPGFKNFCSSIPADNRHNMIGWSSPYTVGTAYSNSWVAEAFGHIKNALTRLKLEILGQGTDELARDGVFVFPSELMHLQKPLSIYMNHIFKITSYDEALMLRGIYFCGDSGTHLNVEQLNTLGQDNDQDSIINTPIGSLEKDKEAQPTESPIFFFNDVLNDKVFKETGLAQPIRQRLISSNRNLNYAKAGIISFIGIGTYGILKTYDSFSQNRDYLLPVLGKINSILYQIPATRLDQNRVTAQMFDEQTRQLLDMMDNLHKADFFSIFMPSSWFSPIDDNLKTSLKVSYDQIVLRTVYMDLLLKARDMLTFRVGSEDYTKSLADMLKPTHTVEYQLFKGYVQRFIDLSNNIDKYNRLQDSSDPDLLKDLVQYTLGIELPKEFLHNYSNFRRVLKDVPYPKIDLAPYQGTARETLSHLYSYFIDSLFSPRNDHSILGKLNLIITDYGRRASEDLPDLKPIRDIARDLHEAVPSLGEPGKTWLDADYFDAGADFADLMGQISSFRLFGSDMVNIFAAETATAFRQFQQTLTHLNTMLIPRKPLDDPKKAYPSDGLLNLEKSLTLLFNESFMAEPTGEMFVSNIPETHVVFWNSKLIDMASDEVKEYNQFAEKHFDDLPPGIRGTLKEVARANLQKIIVSLIAKAQTITPRALSQSTIASAEETLRNKIDDVKTIVPKFIKLLEIMNTGGVGTGYVELRTLLGTLSSRLLEQVDQLLEGYGFYKVKDNNFAWWNGVNSPILEGYNVKDDIDLNNFLEKQRTLVNRLANEYAAFMIQFLTAPIMKEYSGQDDLVFKWKRLIDDVDGYEKKKPGNSLQALEDAITKDLVTVDLSKCFVKIPMKDIRQGSGDYFLNRREDLKRGLLSQCEILRRKQSLENYQRLAQYFNDNIRDKFPFLASPKPDSPEAEPEDIKEFFRLYKEAGDDPKKIYDQVYQLGAEAEDSYAFLTAIEKLKGFFETFLKSPVPAEVPNFDIDVGFRVNRERELRANLIIDWTLTPNETNVITNHDKSKVGKWSFGNEIQVSFRWPPTARMQPYKDPNQANMEVEEGTVTFRYPGRWSLFWMIRQQQALQSEASPLSEPVPYILKYEIPNGPEDKTLAFVRVTILSPAKGKKSGKPVRIPPFPTLAPDLPDSIIQKADQPVLVMGSQKPVEPQVEQEEPIPPTADDQPTDNDQAAAAPAAAADSGDGNTGG</sequence>